<comment type="catalytic activity">
    <reaction evidence="9 10">
        <text>L-threonyl-[protein] + FAD = FMN-L-threonyl-[protein] + AMP + H(+)</text>
        <dbReference type="Rhea" id="RHEA:36847"/>
        <dbReference type="Rhea" id="RHEA-COMP:11060"/>
        <dbReference type="Rhea" id="RHEA-COMP:11061"/>
        <dbReference type="ChEBI" id="CHEBI:15378"/>
        <dbReference type="ChEBI" id="CHEBI:30013"/>
        <dbReference type="ChEBI" id="CHEBI:57692"/>
        <dbReference type="ChEBI" id="CHEBI:74257"/>
        <dbReference type="ChEBI" id="CHEBI:456215"/>
        <dbReference type="EC" id="2.7.1.180"/>
    </reaction>
</comment>
<keyword evidence="7 10" id="KW-0460">Magnesium</keyword>
<organism evidence="12 13">
    <name type="scientific">Paragemmobacter straminiformis</name>
    <dbReference type="NCBI Taxonomy" id="2045119"/>
    <lineage>
        <taxon>Bacteria</taxon>
        <taxon>Pseudomonadati</taxon>
        <taxon>Pseudomonadota</taxon>
        <taxon>Alphaproteobacteria</taxon>
        <taxon>Rhodobacterales</taxon>
        <taxon>Paracoccaceae</taxon>
        <taxon>Paragemmobacter</taxon>
    </lineage>
</organism>
<evidence type="ECO:0000313" key="13">
    <source>
        <dbReference type="Proteomes" id="UP000555411"/>
    </source>
</evidence>
<gene>
    <name evidence="12" type="ORF">H7F16_03650</name>
</gene>
<dbReference type="EMBL" id="JACLQD010000001">
    <property type="protein sequence ID" value="MBC2834586.1"/>
    <property type="molecule type" value="Genomic_DNA"/>
</dbReference>
<comment type="similarity">
    <text evidence="10">Belongs to the ApbE family.</text>
</comment>
<dbReference type="RefSeq" id="WP_185796171.1">
    <property type="nucleotide sequence ID" value="NZ_JACLQD010000001.1"/>
</dbReference>
<dbReference type="Pfam" id="PF02424">
    <property type="entry name" value="ApbE"/>
    <property type="match status" value="1"/>
</dbReference>
<keyword evidence="6 10" id="KW-0274">FAD</keyword>
<evidence type="ECO:0000256" key="3">
    <source>
        <dbReference type="ARBA" id="ARBA00022630"/>
    </source>
</evidence>
<evidence type="ECO:0000256" key="5">
    <source>
        <dbReference type="ARBA" id="ARBA00022723"/>
    </source>
</evidence>
<evidence type="ECO:0000256" key="6">
    <source>
        <dbReference type="ARBA" id="ARBA00022827"/>
    </source>
</evidence>
<keyword evidence="13" id="KW-1185">Reference proteome</keyword>
<dbReference type="SUPFAM" id="SSF143631">
    <property type="entry name" value="ApbE-like"/>
    <property type="match status" value="1"/>
</dbReference>
<dbReference type="Proteomes" id="UP000555411">
    <property type="component" value="Unassembled WGS sequence"/>
</dbReference>
<sequence>MPKTATDPAVLRLGGATMGTEWSVLVDAPLAAPARAAPARAALQDDLQRAVDEVDLQMSTWKSDSALMRFNAAPVGQWLALPRHLLKVLEAGLAATAMTGGAFEMNLGDAVRAWGFGSAEIDLSAIKAASAAPRVSALQALDIDLSAGLARKTAPLSLDLSGIAKGYGVDLLAETVIARGIAHALCAIDGEVRAVGARADGTPWPVGIDDPDSAARGGHSVISLENASVATSGDYRHFLTLRDKRLSHTMNPVTRAPVVDAPASVTVLGQSCMMADAMATALMVRGMAAGPRLATAQGISALFLGRGDKTCGTGLFSDRSAG</sequence>
<evidence type="ECO:0000256" key="2">
    <source>
        <dbReference type="ARBA" id="ARBA00016337"/>
    </source>
</evidence>
<evidence type="ECO:0000256" key="8">
    <source>
        <dbReference type="ARBA" id="ARBA00031306"/>
    </source>
</evidence>
<evidence type="ECO:0000256" key="4">
    <source>
        <dbReference type="ARBA" id="ARBA00022679"/>
    </source>
</evidence>
<dbReference type="InterPro" id="IPR003374">
    <property type="entry name" value="ApbE-like_sf"/>
</dbReference>
<accession>A0A842I4K8</accession>
<feature type="binding site" evidence="11">
    <location>
        <position position="276"/>
    </location>
    <ligand>
        <name>Mg(2+)</name>
        <dbReference type="ChEBI" id="CHEBI:18420"/>
    </ligand>
</feature>
<reference evidence="12 13" key="1">
    <citation type="journal article" date="2017" name="Int. J. Syst. Evol. Microbiol.">
        <title>Gemmobacter straminiformis sp. nov., isolated from an artificial fountain.</title>
        <authorList>
            <person name="Kang J.Y."/>
            <person name="Kim M.J."/>
            <person name="Chun J."/>
            <person name="Son K.P."/>
            <person name="Jahng K.Y."/>
        </authorList>
    </citation>
    <scope>NUCLEOTIDE SEQUENCE [LARGE SCALE GENOMIC DNA]</scope>
    <source>
        <strain evidence="12 13">CAM-8</strain>
    </source>
</reference>
<keyword evidence="5 10" id="KW-0479">Metal-binding</keyword>
<feature type="binding site" evidence="11">
    <location>
        <position position="162"/>
    </location>
    <ligand>
        <name>Mg(2+)</name>
        <dbReference type="ChEBI" id="CHEBI:18420"/>
    </ligand>
</feature>
<proteinExistence type="inferred from homology"/>
<dbReference type="GO" id="GO:0046872">
    <property type="term" value="F:metal ion binding"/>
    <property type="evidence" value="ECO:0007669"/>
    <property type="project" value="UniProtKB-UniRule"/>
</dbReference>
<feature type="binding site" evidence="11">
    <location>
        <position position="280"/>
    </location>
    <ligand>
        <name>Mg(2+)</name>
        <dbReference type="ChEBI" id="CHEBI:18420"/>
    </ligand>
</feature>
<comment type="caution">
    <text evidence="12">The sequence shown here is derived from an EMBL/GenBank/DDBJ whole genome shotgun (WGS) entry which is preliminary data.</text>
</comment>
<evidence type="ECO:0000256" key="7">
    <source>
        <dbReference type="ARBA" id="ARBA00022842"/>
    </source>
</evidence>
<dbReference type="InterPro" id="IPR024932">
    <property type="entry name" value="ApbE"/>
</dbReference>
<keyword evidence="4 10" id="KW-0808">Transferase</keyword>
<dbReference type="GO" id="GO:0016740">
    <property type="term" value="F:transferase activity"/>
    <property type="evidence" value="ECO:0007669"/>
    <property type="project" value="UniProtKB-UniRule"/>
</dbReference>
<protein>
    <recommendedName>
        <fullName evidence="2 10">FAD:protein FMN transferase</fullName>
        <ecNumber evidence="1 10">2.7.1.180</ecNumber>
    </recommendedName>
    <alternativeName>
        <fullName evidence="8 10">Flavin transferase</fullName>
    </alternativeName>
</protein>
<evidence type="ECO:0000256" key="11">
    <source>
        <dbReference type="PIRSR" id="PIRSR006268-2"/>
    </source>
</evidence>
<keyword evidence="3 10" id="KW-0285">Flavoprotein</keyword>
<dbReference type="PANTHER" id="PTHR30040:SF2">
    <property type="entry name" value="FAD:PROTEIN FMN TRANSFERASE"/>
    <property type="match status" value="1"/>
</dbReference>
<dbReference type="AlphaFoldDB" id="A0A842I4K8"/>
<name>A0A842I4K8_9RHOB</name>
<evidence type="ECO:0000313" key="12">
    <source>
        <dbReference type="EMBL" id="MBC2834586.1"/>
    </source>
</evidence>
<comment type="cofactor">
    <cofactor evidence="11">
        <name>Mg(2+)</name>
        <dbReference type="ChEBI" id="CHEBI:18420"/>
    </cofactor>
    <cofactor evidence="11">
        <name>Mn(2+)</name>
        <dbReference type="ChEBI" id="CHEBI:29035"/>
    </cofactor>
    <text evidence="11">Magnesium. Can also use manganese.</text>
</comment>
<evidence type="ECO:0000256" key="9">
    <source>
        <dbReference type="ARBA" id="ARBA00048540"/>
    </source>
</evidence>
<evidence type="ECO:0000256" key="10">
    <source>
        <dbReference type="PIRNR" id="PIRNR006268"/>
    </source>
</evidence>
<dbReference type="PANTHER" id="PTHR30040">
    <property type="entry name" value="THIAMINE BIOSYNTHESIS LIPOPROTEIN APBE"/>
    <property type="match status" value="1"/>
</dbReference>
<dbReference type="EC" id="2.7.1.180" evidence="1 10"/>
<evidence type="ECO:0000256" key="1">
    <source>
        <dbReference type="ARBA" id="ARBA00011955"/>
    </source>
</evidence>
<dbReference type="Gene3D" id="3.10.520.10">
    <property type="entry name" value="ApbE-like domains"/>
    <property type="match status" value="1"/>
</dbReference>
<dbReference type="PIRSF" id="PIRSF006268">
    <property type="entry name" value="ApbE"/>
    <property type="match status" value="1"/>
</dbReference>